<evidence type="ECO:0000313" key="3">
    <source>
        <dbReference type="Proteomes" id="UP000594262"/>
    </source>
</evidence>
<keyword evidence="3" id="KW-1185">Reference proteome</keyword>
<feature type="compositionally biased region" description="Low complexity" evidence="1">
    <location>
        <begin position="149"/>
        <end position="164"/>
    </location>
</feature>
<proteinExistence type="predicted"/>
<dbReference type="EnsemblMetazoa" id="CLYHEMT003311.1">
    <property type="protein sequence ID" value="CLYHEMP003311.1"/>
    <property type="gene ID" value="CLYHEMG003311"/>
</dbReference>
<dbReference type="RefSeq" id="XP_066920373.1">
    <property type="nucleotide sequence ID" value="XM_067064272.1"/>
</dbReference>
<dbReference type="OrthoDB" id="5966482at2759"/>
<dbReference type="AlphaFoldDB" id="A0A7M5UNN4"/>
<dbReference type="GeneID" id="136807676"/>
<evidence type="ECO:0000313" key="2">
    <source>
        <dbReference type="EnsemblMetazoa" id="CLYHEMP003311.1"/>
    </source>
</evidence>
<dbReference type="InterPro" id="IPR033374">
    <property type="entry name" value="NSMF"/>
</dbReference>
<protein>
    <submittedName>
        <fullName evidence="2">Uncharacterized protein</fullName>
    </submittedName>
</protein>
<dbReference type="GO" id="GO:0048168">
    <property type="term" value="P:regulation of neuronal synaptic plasticity"/>
    <property type="evidence" value="ECO:0007669"/>
    <property type="project" value="InterPro"/>
</dbReference>
<dbReference type="Proteomes" id="UP000594262">
    <property type="component" value="Unplaced"/>
</dbReference>
<organism evidence="2 3">
    <name type="scientific">Clytia hemisphaerica</name>
    <dbReference type="NCBI Taxonomy" id="252671"/>
    <lineage>
        <taxon>Eukaryota</taxon>
        <taxon>Metazoa</taxon>
        <taxon>Cnidaria</taxon>
        <taxon>Hydrozoa</taxon>
        <taxon>Hydroidolina</taxon>
        <taxon>Leptothecata</taxon>
        <taxon>Obeliida</taxon>
        <taxon>Clytiidae</taxon>
        <taxon>Clytia</taxon>
    </lineage>
</organism>
<reference evidence="2" key="1">
    <citation type="submission" date="2021-01" db="UniProtKB">
        <authorList>
            <consortium name="EnsemblMetazoa"/>
        </authorList>
    </citation>
    <scope>IDENTIFICATION</scope>
</reference>
<name>A0A7M5UNN4_9CNID</name>
<feature type="region of interest" description="Disordered" evidence="1">
    <location>
        <begin position="1"/>
        <end position="164"/>
    </location>
</feature>
<feature type="compositionally biased region" description="Basic and acidic residues" evidence="1">
    <location>
        <begin position="87"/>
        <end position="116"/>
    </location>
</feature>
<dbReference type="GO" id="GO:2001222">
    <property type="term" value="P:regulation of neuron migration"/>
    <property type="evidence" value="ECO:0007669"/>
    <property type="project" value="InterPro"/>
</dbReference>
<accession>A0A7M5UNN4</accession>
<evidence type="ECO:0000256" key="1">
    <source>
        <dbReference type="SAM" id="MobiDB-lite"/>
    </source>
</evidence>
<sequence length="373" mass="42761">MGSTFTKKNPQVKPSLKSKTQAVAAFQSKIQRVDNQEKSSSEEKQPNKWKRVNEVQSHNTDSTDNDDRRNSTPRLMMKETFGLADESDNHNGDNTDKSDDNDPTTDDKTTDEEAVKQRSARIIQRSFRKHSSLTNQHPIFVSPKKENNRSFNDNESSNENSYEQSFENFQLEIEETKWLAEKQIETALMNNGEFEPKTLVMVSSNVCEPEKLKNISQKNVDVVVFDFAKSTLNDLLNSIALYLDEPVEGTKLKSIAFVLQGGPGYFYLCKQTAVTIPKITKNVELRVFFESLGDMLSKLDPDSCTIDFIVRDVTREHSDYNLIRSIRKLLVPNKVSVRTIPDISSASLEIVEKYFDNNAYKLWTQQKYIKTRK</sequence>
<feature type="compositionally biased region" description="Basic and acidic residues" evidence="1">
    <location>
        <begin position="31"/>
        <end position="46"/>
    </location>
</feature>
<dbReference type="PANTHER" id="PTHR32061">
    <property type="entry name" value="NMDA RECEPTOR SYNAPTONUCLEAR SIGNALING AND NEURONAL MIGRATION FACTOR"/>
    <property type="match status" value="1"/>
</dbReference>